<reference evidence="3" key="1">
    <citation type="submission" date="2020-05" db="UniProtKB">
        <authorList>
            <consortium name="EnsemblMetazoa"/>
        </authorList>
    </citation>
    <scope>IDENTIFICATION</scope>
    <source>
        <strain evidence="3">USDA</strain>
    </source>
</reference>
<dbReference type="PANTHER" id="PTHR31927">
    <property type="entry name" value="FI07246P-RELATED-RELATED"/>
    <property type="match status" value="1"/>
</dbReference>
<proteinExistence type="predicted"/>
<evidence type="ECO:0000313" key="3">
    <source>
        <dbReference type="EnsemblMetazoa" id="SCAU005944-PA"/>
    </source>
</evidence>
<dbReference type="GO" id="GO:0040003">
    <property type="term" value="P:chitin-based cuticle development"/>
    <property type="evidence" value="ECO:0007669"/>
    <property type="project" value="TreeGrafter"/>
</dbReference>
<dbReference type="KEGG" id="scac:106084612"/>
<dbReference type="InterPro" id="IPR004145">
    <property type="entry name" value="DUF243"/>
</dbReference>
<keyword evidence="4" id="KW-1185">Reference proteome</keyword>
<protein>
    <recommendedName>
        <fullName evidence="2">DUF243 domain-containing protein</fullName>
    </recommendedName>
</protein>
<feature type="domain" description="DUF243" evidence="2">
    <location>
        <begin position="109"/>
        <end position="210"/>
    </location>
</feature>
<dbReference type="STRING" id="35570.A0A1I8P915"/>
<feature type="signal peptide" evidence="1">
    <location>
        <begin position="1"/>
        <end position="15"/>
    </location>
</feature>
<dbReference type="Proteomes" id="UP000095300">
    <property type="component" value="Unassembled WGS sequence"/>
</dbReference>
<dbReference type="PANTHER" id="PTHR31927:SF2">
    <property type="entry name" value="FI07246P-RELATED"/>
    <property type="match status" value="1"/>
</dbReference>
<gene>
    <name evidence="3" type="primary">106084612</name>
</gene>
<evidence type="ECO:0000259" key="2">
    <source>
        <dbReference type="SMART" id="SM00690"/>
    </source>
</evidence>
<dbReference type="OrthoDB" id="8007215at2759"/>
<dbReference type="SMART" id="SM00690">
    <property type="entry name" value="DM5"/>
    <property type="match status" value="1"/>
</dbReference>
<accession>A0A1I8P915</accession>
<feature type="chain" id="PRO_5011955504" description="DUF243 domain-containing protein" evidence="1">
    <location>
        <begin position="16"/>
        <end position="271"/>
    </location>
</feature>
<evidence type="ECO:0000313" key="4">
    <source>
        <dbReference type="Proteomes" id="UP000095300"/>
    </source>
</evidence>
<organism evidence="3 4">
    <name type="scientific">Stomoxys calcitrans</name>
    <name type="common">Stable fly</name>
    <name type="synonym">Conops calcitrans</name>
    <dbReference type="NCBI Taxonomy" id="35570"/>
    <lineage>
        <taxon>Eukaryota</taxon>
        <taxon>Metazoa</taxon>
        <taxon>Ecdysozoa</taxon>
        <taxon>Arthropoda</taxon>
        <taxon>Hexapoda</taxon>
        <taxon>Insecta</taxon>
        <taxon>Pterygota</taxon>
        <taxon>Neoptera</taxon>
        <taxon>Endopterygota</taxon>
        <taxon>Diptera</taxon>
        <taxon>Brachycera</taxon>
        <taxon>Muscomorpha</taxon>
        <taxon>Muscoidea</taxon>
        <taxon>Muscidae</taxon>
        <taxon>Stomoxys</taxon>
    </lineage>
</organism>
<dbReference type="GO" id="GO:0008010">
    <property type="term" value="F:structural constituent of chitin-based larval cuticle"/>
    <property type="evidence" value="ECO:0007669"/>
    <property type="project" value="TreeGrafter"/>
</dbReference>
<dbReference type="Pfam" id="PF03103">
    <property type="entry name" value="DUF243"/>
    <property type="match status" value="1"/>
</dbReference>
<dbReference type="GO" id="GO:0062129">
    <property type="term" value="C:chitin-based extracellular matrix"/>
    <property type="evidence" value="ECO:0007669"/>
    <property type="project" value="TreeGrafter"/>
</dbReference>
<dbReference type="AlphaFoldDB" id="A0A1I8P915"/>
<evidence type="ECO:0000256" key="1">
    <source>
        <dbReference type="SAM" id="SignalP"/>
    </source>
</evidence>
<keyword evidence="1" id="KW-0732">Signal</keyword>
<sequence>MRAFIVLCLVAVASADKLGYNYQPVGHSDSGLSFAPGSGSIGGGSDIGGGSGIGGGSIGGGSGIGGGNFGSGSIGGGNFGSGSIGGGNFGSGSIGGSGFGGSSYDAAPAEFEKEFFTFSAPESEFEDANAAERIASSVKQGLRVVFIKGPENKGLENAALALAKQASNQKTAIYVLNKQADIGELANKLNTINSNSNNKPEVHFVKYRTAEDAANAQRAIQGQYDTLGGNSQSINGGVAPVLNFASQAAVRGANPQAPQNAYLPSSVFRRH</sequence>
<name>A0A1I8P915_STOCA</name>
<dbReference type="VEuPathDB" id="VectorBase:SCAU005944"/>
<dbReference type="EnsemblMetazoa" id="SCAU005944-RA">
    <property type="protein sequence ID" value="SCAU005944-PA"/>
    <property type="gene ID" value="SCAU005944"/>
</dbReference>